<evidence type="ECO:0000256" key="3">
    <source>
        <dbReference type="SAM" id="Phobius"/>
    </source>
</evidence>
<name>A0A0B4XN98_9GAMM</name>
<evidence type="ECO:0000313" key="6">
    <source>
        <dbReference type="Proteomes" id="UP000006764"/>
    </source>
</evidence>
<protein>
    <recommendedName>
        <fullName evidence="2">Lipopolysaccharide assembly protein B</fullName>
    </recommendedName>
</protein>
<evidence type="ECO:0000256" key="1">
    <source>
        <dbReference type="ARBA" id="ARBA00022723"/>
    </source>
</evidence>
<keyword evidence="2 3" id="KW-0472">Membrane</keyword>
<reference evidence="5 6" key="1">
    <citation type="journal article" date="2012" name="J. Bacteriol.">
        <title>Genome sequence of an alkane-degrading bacterium, Alcanivorax pacificus type strain W11-5, isolated from deep sea sediment.</title>
        <authorList>
            <person name="Lai Q."/>
            <person name="Shao Z."/>
        </authorList>
    </citation>
    <scope>NUCLEOTIDE SEQUENCE [LARGE SCALE GENOMIC DNA]</scope>
    <source>
        <strain evidence="5 6">W11-5</strain>
    </source>
</reference>
<dbReference type="GO" id="GO:0009898">
    <property type="term" value="C:cytoplasmic side of plasma membrane"/>
    <property type="evidence" value="ECO:0007669"/>
    <property type="project" value="UniProtKB-UniRule"/>
</dbReference>
<feature type="transmembrane region" description="Helical" evidence="3">
    <location>
        <begin position="6"/>
        <end position="24"/>
    </location>
</feature>
<keyword evidence="2 3" id="KW-1133">Transmembrane helix</keyword>
<dbReference type="STRING" id="391936.S7S_10695"/>
<dbReference type="GO" id="GO:0005506">
    <property type="term" value="F:iron ion binding"/>
    <property type="evidence" value="ECO:0007669"/>
    <property type="project" value="UniProtKB-UniRule"/>
</dbReference>
<gene>
    <name evidence="2" type="primary">lapB</name>
    <name evidence="5" type="ORF">S7S_10695</name>
</gene>
<dbReference type="InterPro" id="IPR011990">
    <property type="entry name" value="TPR-like_helical_dom_sf"/>
</dbReference>
<feature type="domain" description="LapB rubredoxin metal binding" evidence="4">
    <location>
        <begin position="351"/>
        <end position="378"/>
    </location>
</feature>
<accession>A0A0B4XN98</accession>
<feature type="binding site" evidence="2">
    <location>
        <position position="356"/>
    </location>
    <ligand>
        <name>Fe cation</name>
        <dbReference type="ChEBI" id="CHEBI:24875"/>
    </ligand>
</feature>
<dbReference type="OrthoDB" id="507476at2"/>
<keyword evidence="2" id="KW-1003">Cell membrane</keyword>
<dbReference type="EMBL" id="CP004387">
    <property type="protein sequence ID" value="AJD48551.1"/>
    <property type="molecule type" value="Genomic_DNA"/>
</dbReference>
<feature type="binding site" evidence="2">
    <location>
        <position position="353"/>
    </location>
    <ligand>
        <name>Fe cation</name>
        <dbReference type="ChEBI" id="CHEBI:24875"/>
    </ligand>
</feature>
<evidence type="ECO:0000256" key="2">
    <source>
        <dbReference type="HAMAP-Rule" id="MF_00994"/>
    </source>
</evidence>
<dbReference type="InterPro" id="IPR030865">
    <property type="entry name" value="LapB"/>
</dbReference>
<dbReference type="Proteomes" id="UP000006764">
    <property type="component" value="Chromosome"/>
</dbReference>
<evidence type="ECO:0000313" key="5">
    <source>
        <dbReference type="EMBL" id="AJD48551.1"/>
    </source>
</evidence>
<feature type="binding site" evidence="2">
    <location>
        <position position="367"/>
    </location>
    <ligand>
        <name>Fe cation</name>
        <dbReference type="ChEBI" id="CHEBI:24875"/>
    </ligand>
</feature>
<dbReference type="GO" id="GO:0008653">
    <property type="term" value="P:lipopolysaccharide metabolic process"/>
    <property type="evidence" value="ECO:0007669"/>
    <property type="project" value="InterPro"/>
</dbReference>
<comment type="similarity">
    <text evidence="2">Belongs to the LapB family.</text>
</comment>
<comment type="function">
    <text evidence="2">Modulates cellular lipopolysaccharide (LPS) levels by regulating LpxC, which is involved in lipid A biosynthesis. May act by modulating the proteolytic activity of FtsH towards LpxC. May also coordinate assembly of proteins involved in LPS synthesis at the plasma membrane.</text>
</comment>
<dbReference type="HOGENOM" id="CLU_059365_1_0_6"/>
<dbReference type="KEGG" id="apac:S7S_10695"/>
<dbReference type="InterPro" id="IPR041166">
    <property type="entry name" value="Rubredoxin_2"/>
</dbReference>
<sequence>MQTSLWLLALLFAAIAIGFLLGRLDRFPRRRKSRALPRSVDFLLGEPSDRTLRAMVENLDTHPDTLDTHLALGRLFRKRGELDRATLIHQGMLDNSRLPEKVREDVELELARDFLSAGLFDRAEQVLQHMVDHDGRHAAVAMRHLMSIFEQERDWHSALAIGERLLRRNRDVAPVLAQYCCELAERLTAQQELNAARRLLRRALAFDGQCVRASLLQGRLEIQAGYWDNALRALRRVRRQNPLFLDQVLDDLERCYRALGREEDMLSFLLDACLETPSNALVVRLAGILRERAGEREASLFLAQYMKKFPSVQGLNEIIEMNRDTTQGNAREYLDTLRTLTQRLLAERPVYHCVQCGFRPHALHWQCPGCKGWATIAPVSGAMV</sequence>
<comment type="subcellular location">
    <subcellularLocation>
        <location evidence="2">Cell inner membrane</location>
        <topology evidence="2">Single-pass membrane protein</topology>
        <orientation evidence="2">Cytoplasmic side</orientation>
    </subcellularLocation>
</comment>
<dbReference type="Gene3D" id="1.25.40.10">
    <property type="entry name" value="Tetratricopeptide repeat domain"/>
    <property type="match status" value="1"/>
</dbReference>
<evidence type="ECO:0000259" key="4">
    <source>
        <dbReference type="Pfam" id="PF18073"/>
    </source>
</evidence>
<feature type="binding site" evidence="2">
    <location>
        <position position="370"/>
    </location>
    <ligand>
        <name>Fe cation</name>
        <dbReference type="ChEBI" id="CHEBI:24875"/>
    </ligand>
</feature>
<keyword evidence="2" id="KW-0997">Cell inner membrane</keyword>
<dbReference type="NCBIfam" id="NF008757">
    <property type="entry name" value="PRK11788.1-5"/>
    <property type="match status" value="1"/>
</dbReference>
<dbReference type="AlphaFoldDB" id="A0A0B4XN98"/>
<dbReference type="GO" id="GO:0046890">
    <property type="term" value="P:regulation of lipid biosynthetic process"/>
    <property type="evidence" value="ECO:0007669"/>
    <property type="project" value="UniProtKB-UniRule"/>
</dbReference>
<proteinExistence type="inferred from homology"/>
<keyword evidence="1 2" id="KW-0479">Metal-binding</keyword>
<dbReference type="Pfam" id="PF18073">
    <property type="entry name" value="Zn_ribbon_LapB"/>
    <property type="match status" value="1"/>
</dbReference>
<keyword evidence="6" id="KW-1185">Reference proteome</keyword>
<dbReference type="SUPFAM" id="SSF48452">
    <property type="entry name" value="TPR-like"/>
    <property type="match status" value="1"/>
</dbReference>
<organism evidence="5 6">
    <name type="scientific">Isoalcanivorax pacificus W11-5</name>
    <dbReference type="NCBI Taxonomy" id="391936"/>
    <lineage>
        <taxon>Bacteria</taxon>
        <taxon>Pseudomonadati</taxon>
        <taxon>Pseudomonadota</taxon>
        <taxon>Gammaproteobacteria</taxon>
        <taxon>Oceanospirillales</taxon>
        <taxon>Alcanivoracaceae</taxon>
        <taxon>Isoalcanivorax</taxon>
    </lineage>
</organism>
<keyword evidence="2" id="KW-0408">Iron</keyword>
<keyword evidence="2 3" id="KW-0812">Transmembrane</keyword>
<keyword evidence="2" id="KW-0802">TPR repeat</keyword>
<feature type="topological domain" description="Cytoplasmic" evidence="2">
    <location>
        <begin position="23"/>
        <end position="384"/>
    </location>
</feature>
<keyword evidence="2" id="KW-0677">Repeat</keyword>
<dbReference type="RefSeq" id="WP_008735080.1">
    <property type="nucleotide sequence ID" value="NZ_CP004387.1"/>
</dbReference>
<dbReference type="HAMAP" id="MF_00994">
    <property type="entry name" value="LPS_assembly_LapB"/>
    <property type="match status" value="1"/>
</dbReference>